<evidence type="ECO:0008006" key="4">
    <source>
        <dbReference type="Google" id="ProtNLM"/>
    </source>
</evidence>
<proteinExistence type="predicted"/>
<dbReference type="EMBL" id="JAACJL010000057">
    <property type="protein sequence ID" value="KAF4612081.1"/>
    <property type="molecule type" value="Genomic_DNA"/>
</dbReference>
<evidence type="ECO:0000256" key="1">
    <source>
        <dbReference type="SAM" id="Coils"/>
    </source>
</evidence>
<feature type="coiled-coil region" evidence="1">
    <location>
        <begin position="42"/>
        <end position="69"/>
    </location>
</feature>
<keyword evidence="3" id="KW-1185">Reference proteome</keyword>
<protein>
    <recommendedName>
        <fullName evidence="4">F-box domain-containing protein</fullName>
    </recommendedName>
</protein>
<dbReference type="InterPro" id="IPR036047">
    <property type="entry name" value="F-box-like_dom_sf"/>
</dbReference>
<reference evidence="2 3" key="1">
    <citation type="submission" date="2019-12" db="EMBL/GenBank/DDBJ databases">
        <authorList>
            <person name="Floudas D."/>
            <person name="Bentzer J."/>
            <person name="Ahren D."/>
            <person name="Johansson T."/>
            <person name="Persson P."/>
            <person name="Tunlid A."/>
        </authorList>
    </citation>
    <scope>NUCLEOTIDE SEQUENCE [LARGE SCALE GENOMIC DNA]</scope>
    <source>
        <strain evidence="2 3">CBS 102.39</strain>
    </source>
</reference>
<dbReference type="Proteomes" id="UP000521872">
    <property type="component" value="Unassembled WGS sequence"/>
</dbReference>
<accession>A0A8H4QJR6</accession>
<dbReference type="AlphaFoldDB" id="A0A8H4QJR6"/>
<evidence type="ECO:0000313" key="3">
    <source>
        <dbReference type="Proteomes" id="UP000521872"/>
    </source>
</evidence>
<keyword evidence="1" id="KW-0175">Coiled coil</keyword>
<dbReference type="Gene3D" id="1.20.1280.50">
    <property type="match status" value="1"/>
</dbReference>
<comment type="caution">
    <text evidence="2">The sequence shown here is derived from an EMBL/GenBank/DDBJ whole genome shotgun (WGS) entry which is preliminary data.</text>
</comment>
<name>A0A8H4QJR6_9AGAR</name>
<sequence length="578" mass="65311">MVHCHRKASNVQSNSIDLSQLDYEKSTCPANLEHTCNLCQKLHTLEKDVEKAIAGLKQLLNRHQNLKTETNRTHSPIIRDLPVEILSKIFYSCISEEMRKVDGEPNYGDDLVPLQISAVCRTWRQVAWSSPELWTVMCFRRDFLSATHACLQYAIMKEWVSRSGALPVYVTLYEEAMKGAQGGRMVAIGCRCWELSLDLLARCSNRWKDVDVEISRASFEYIARHLKLKPPTRKLALASAEVWDHINSTDVLKLWQESEFGPQHLRINRSIRLQHISIDWKHVTHVEIRAWIPKECASLLRYAPQLVSCLFEEVVGDASVEFPDLGGPPICHPSLRSLHFQCCVPAAPFFDCIALPFLEEFEYSNYIIRNGMADPFLMSFFSRSSFPLKKLSLDAYMFTPEYLVAVLDLVPTLVRLELSFSYTCWKKEENSALMVYLLSHLATAATLSNNAGSGASDEFLPRLEVLEVHQWVGPDFPWTFVPDFVGFPSETGKPGQRSIKSIAITTHNLPPPQMLPDDVVNRLVSLQQVGVNLGYRASSNGLKFVPATWEAIQLPHSGNIDVVPSIVPTSSLVTTVYC</sequence>
<gene>
    <name evidence="2" type="ORF">D9613_004486</name>
</gene>
<dbReference type="SUPFAM" id="SSF81383">
    <property type="entry name" value="F-box domain"/>
    <property type="match status" value="1"/>
</dbReference>
<organism evidence="2 3">
    <name type="scientific">Agrocybe pediades</name>
    <dbReference type="NCBI Taxonomy" id="84607"/>
    <lineage>
        <taxon>Eukaryota</taxon>
        <taxon>Fungi</taxon>
        <taxon>Dikarya</taxon>
        <taxon>Basidiomycota</taxon>
        <taxon>Agaricomycotina</taxon>
        <taxon>Agaricomycetes</taxon>
        <taxon>Agaricomycetidae</taxon>
        <taxon>Agaricales</taxon>
        <taxon>Agaricineae</taxon>
        <taxon>Strophariaceae</taxon>
        <taxon>Agrocybe</taxon>
    </lineage>
</organism>
<evidence type="ECO:0000313" key="2">
    <source>
        <dbReference type="EMBL" id="KAF4612081.1"/>
    </source>
</evidence>